<dbReference type="PROSITE" id="PS51347">
    <property type="entry name" value="PHOSPHOTRIESTERASE_2"/>
    <property type="match status" value="1"/>
</dbReference>
<comment type="caution">
    <text evidence="4">Lacks conserved residue(s) required for the propagation of feature annotation.</text>
</comment>
<evidence type="ECO:0000256" key="4">
    <source>
        <dbReference type="PROSITE-ProRule" id="PRU00679"/>
    </source>
</evidence>
<feature type="binding site" evidence="3">
    <location>
        <position position="147"/>
    </location>
    <ligand>
        <name>a divalent metal cation</name>
        <dbReference type="ChEBI" id="CHEBI:60240"/>
        <label>1</label>
    </ligand>
</feature>
<feature type="binding site" evidence="3">
    <location>
        <position position="208"/>
    </location>
    <ligand>
        <name>a divalent metal cation</name>
        <dbReference type="ChEBI" id="CHEBI:60240"/>
        <label>2</label>
    </ligand>
</feature>
<dbReference type="GO" id="GO:0008270">
    <property type="term" value="F:zinc ion binding"/>
    <property type="evidence" value="ECO:0007669"/>
    <property type="project" value="InterPro"/>
</dbReference>
<feature type="binding site" evidence="3">
    <location>
        <position position="24"/>
    </location>
    <ligand>
        <name>a divalent metal cation</name>
        <dbReference type="ChEBI" id="CHEBI:60240"/>
        <label>1</label>
    </ligand>
</feature>
<organism evidence="5 6">
    <name type="scientific">Mycolicibacterium fluoranthenivorans</name>
    <dbReference type="NCBI Taxonomy" id="258505"/>
    <lineage>
        <taxon>Bacteria</taxon>
        <taxon>Bacillati</taxon>
        <taxon>Actinomycetota</taxon>
        <taxon>Actinomycetes</taxon>
        <taxon>Mycobacteriales</taxon>
        <taxon>Mycobacteriaceae</taxon>
        <taxon>Mycolicibacterium</taxon>
    </lineage>
</organism>
<reference evidence="5 6" key="1">
    <citation type="submission" date="2020-07" db="EMBL/GenBank/DDBJ databases">
        <title>Draft genome sequence of four isobutane-metabolizing strains capable of cometabolically degrading diverse ether contaminants.</title>
        <authorList>
            <person name="Chen W."/>
            <person name="Faulkner N."/>
            <person name="Smith C."/>
            <person name="Hyman M."/>
        </authorList>
    </citation>
    <scope>NUCLEOTIDE SEQUENCE [LARGE SCALE GENOMIC DNA]</scope>
    <source>
        <strain evidence="5 6">2A</strain>
    </source>
</reference>
<comment type="similarity">
    <text evidence="4">Belongs to the metallo-dependent hydrolases superfamily. Phosphotriesterase family.</text>
</comment>
<evidence type="ECO:0000256" key="1">
    <source>
        <dbReference type="ARBA" id="ARBA00022723"/>
    </source>
</evidence>
<dbReference type="PIRSF" id="PIRSF016839">
    <property type="entry name" value="PhP"/>
    <property type="match status" value="1"/>
</dbReference>
<evidence type="ECO:0000313" key="5">
    <source>
        <dbReference type="EMBL" id="QNJ90617.1"/>
    </source>
</evidence>
<evidence type="ECO:0000256" key="2">
    <source>
        <dbReference type="ARBA" id="ARBA00022801"/>
    </source>
</evidence>
<keyword evidence="1 3" id="KW-0479">Metal-binding</keyword>
<evidence type="ECO:0000313" key="6">
    <source>
        <dbReference type="Proteomes" id="UP000515498"/>
    </source>
</evidence>
<dbReference type="InterPro" id="IPR032466">
    <property type="entry name" value="Metal_Hydrolase"/>
</dbReference>
<protein>
    <submittedName>
        <fullName evidence="5">Aryldialkylphosphatase</fullName>
    </submittedName>
</protein>
<comment type="cofactor">
    <cofactor evidence="3">
        <name>a divalent metal cation</name>
        <dbReference type="ChEBI" id="CHEBI:60240"/>
    </cofactor>
    <text evidence="3">Binds 2 divalent metal cations per subunit.</text>
</comment>
<accession>A0A7G8P8F1</accession>
<dbReference type="PANTHER" id="PTHR10819">
    <property type="entry name" value="PHOSPHOTRIESTERASE-RELATED"/>
    <property type="match status" value="1"/>
</dbReference>
<dbReference type="InterPro" id="IPR001559">
    <property type="entry name" value="Phosphotriesterase"/>
</dbReference>
<proteinExistence type="inferred from homology"/>
<sequence>MTCIQTVEGTIEPSTLGRVLFHEHLLMVLTGPWHRGHVVDPAEFERQQVEAAVTALSGLRAFGFATVIDLSPYGDAGRDARGHNVRLLKEIAQRSGLNVITGTATYRKEFSPQWVLEASLDELTDRFIDDAHTGIAETGVRAGIIGEQPTSENIITDHDERGLRAAARAAAATGLALATHTTHGTMALEQIDIIASEGTDLTRVVIGHMDNHTELDYLRRVLDTGVSIGFDSIGKQFWDARTPYRIPPSNGETHKRSLFRSDETRADWLTTLIGEGYRDQIVLSHDLVGAQVALNPETHGQHGYTYIGAVFSELLQQRGATPADLDALLHSNPARLLQAATRP</sequence>
<dbReference type="GO" id="GO:0016787">
    <property type="term" value="F:hydrolase activity"/>
    <property type="evidence" value="ECO:0007669"/>
    <property type="project" value="UniProtKB-KW"/>
</dbReference>
<feature type="binding site" evidence="3">
    <location>
        <position position="180"/>
    </location>
    <ligand>
        <name>a divalent metal cation</name>
        <dbReference type="ChEBI" id="CHEBI:60240"/>
        <label>2</label>
    </ligand>
</feature>
<dbReference type="Pfam" id="PF02126">
    <property type="entry name" value="PTE"/>
    <property type="match status" value="1"/>
</dbReference>
<evidence type="ECO:0000256" key="3">
    <source>
        <dbReference type="PIRSR" id="PIRSR601559-52"/>
    </source>
</evidence>
<dbReference type="Gene3D" id="3.20.20.140">
    <property type="entry name" value="Metal-dependent hydrolases"/>
    <property type="match status" value="1"/>
</dbReference>
<gene>
    <name evidence="5" type="ORF">HZU40_20415</name>
</gene>
<dbReference type="EMBL" id="CP059894">
    <property type="protein sequence ID" value="QNJ90617.1"/>
    <property type="molecule type" value="Genomic_DNA"/>
</dbReference>
<feature type="binding site" evidence="3">
    <location>
        <position position="147"/>
    </location>
    <ligand>
        <name>a divalent metal cation</name>
        <dbReference type="ChEBI" id="CHEBI:60240"/>
        <label>2</label>
    </ligand>
</feature>
<dbReference type="RefSeq" id="WP_187095584.1">
    <property type="nucleotide sequence ID" value="NZ_CP059894.1"/>
</dbReference>
<dbReference type="KEGG" id="mflu:HZU40_20415"/>
<dbReference type="SUPFAM" id="SSF51556">
    <property type="entry name" value="Metallo-dependent hydrolases"/>
    <property type="match status" value="1"/>
</dbReference>
<dbReference type="PANTHER" id="PTHR10819:SF3">
    <property type="entry name" value="PHOSPHOTRIESTERASE-RELATED PROTEIN"/>
    <property type="match status" value="1"/>
</dbReference>
<feature type="binding site" evidence="3">
    <location>
        <position position="286"/>
    </location>
    <ligand>
        <name>a divalent metal cation</name>
        <dbReference type="ChEBI" id="CHEBI:60240"/>
        <label>1</label>
    </ligand>
</feature>
<dbReference type="AlphaFoldDB" id="A0A7G8P8F1"/>
<dbReference type="Proteomes" id="UP000515498">
    <property type="component" value="Chromosome"/>
</dbReference>
<keyword evidence="2" id="KW-0378">Hydrolase</keyword>
<name>A0A7G8P8F1_9MYCO</name>
<feature type="binding site" evidence="3">
    <location>
        <position position="22"/>
    </location>
    <ligand>
        <name>a divalent metal cation</name>
        <dbReference type="ChEBI" id="CHEBI:60240"/>
        <label>1</label>
    </ligand>
</feature>